<feature type="non-terminal residue" evidence="2">
    <location>
        <position position="1"/>
    </location>
</feature>
<proteinExistence type="predicted"/>
<evidence type="ECO:0000256" key="1">
    <source>
        <dbReference type="SAM" id="SignalP"/>
    </source>
</evidence>
<keyword evidence="1" id="KW-0732">Signal</keyword>
<dbReference type="SUPFAM" id="SSF57184">
    <property type="entry name" value="Growth factor receptor domain"/>
    <property type="match status" value="1"/>
</dbReference>
<protein>
    <submittedName>
        <fullName evidence="2">Uncharacterized protein</fullName>
    </submittedName>
</protein>
<dbReference type="Proteomes" id="UP000708148">
    <property type="component" value="Unassembled WGS sequence"/>
</dbReference>
<keyword evidence="3" id="KW-1185">Reference proteome</keyword>
<dbReference type="Gene3D" id="2.60.120.380">
    <property type="match status" value="1"/>
</dbReference>
<name>A0A8S1J6Z0_9CHLO</name>
<organism evidence="2 3">
    <name type="scientific">Ostreobium quekettii</name>
    <dbReference type="NCBI Taxonomy" id="121088"/>
    <lineage>
        <taxon>Eukaryota</taxon>
        <taxon>Viridiplantae</taxon>
        <taxon>Chlorophyta</taxon>
        <taxon>core chlorophytes</taxon>
        <taxon>Ulvophyceae</taxon>
        <taxon>TCBD clade</taxon>
        <taxon>Bryopsidales</taxon>
        <taxon>Ostreobineae</taxon>
        <taxon>Ostreobiaceae</taxon>
        <taxon>Ostreobium</taxon>
    </lineage>
</organism>
<dbReference type="AlphaFoldDB" id="A0A8S1J6Z0"/>
<reference evidence="2" key="1">
    <citation type="submission" date="2020-12" db="EMBL/GenBank/DDBJ databases">
        <authorList>
            <person name="Iha C."/>
        </authorList>
    </citation>
    <scope>NUCLEOTIDE SEQUENCE</scope>
</reference>
<dbReference type="SUPFAM" id="SSF89260">
    <property type="entry name" value="Collagen-binding domain"/>
    <property type="match status" value="1"/>
</dbReference>
<evidence type="ECO:0000313" key="2">
    <source>
        <dbReference type="EMBL" id="CAD7703023.1"/>
    </source>
</evidence>
<sequence length="859" mass="90716">MSYKHLFAASMAALMLFPACGNNNDNGTTPPPTGNSLSCGEGTRRMAGECVPISDLATCGEGTMLVDGECVATDTGGNNEVTCGAGTTNVDGRCVPNAMDVCGQGTMLDEATGRCVATAECGPQTTLVDGQCLADDDILANEATLSESDTENDPAYGGSPEMLTLPAAGDSVLAVGVIGEPRDLDGDNGRDQDVDVWQFSATSGDTVNVKLLELGAGALAFEVRGPQGFYRQGPGFQPEPERALFLPFDGDYQITVRPQLQLFQPEAGPSGSDDSRYRLAVTNLGGLMTNDGTPFDIANTTPVPGELLALEQNLYLFQYTAPALWRATITSVEERDATVAMLVLDGQGTVRRVLEPGTREVILNGSVDNDRWLFVDWTRLSTDRDDYELRVEQFDATAIPDTLEGGANVSRAGNIDIDPQQSVFITATIELVDAQQNPVDQGLVINLDATRLDQSVAVNYEVFAPNGERLQSIDGSPFLFLARESGDYLIKATNLSQDEPQTLTRIDLESFIPTSLGTLANPGDEGSGALSVIPGKPTFGLFDASNGLVTSISMENSGSDNPLTVEVISPNGEVFERPPAAAAVSRASFVAAPGQTYTVRISSPNATREVSYSINAQFDEAGPYESEPNNSSATATALTADNTEFVGAGTVTGITDEDWFSVTLNEETFMEIALERLGDIRNPSQTISVIAFDTDGMTALGDESLVLLPAGTTFFRVRSSNNTGTGNTYGLRLSPAAAQDLGVLAADAVVRREGTFSQGQTQSTFTFDVPGNLPASHDVIIWSSATLDLFDPNGNSIHLSADSGQFFGSAADGSFAGNGLAAGTYQVVIRDGQAGQNWDLFVGVLDPTEETEPNDTQAT</sequence>
<feature type="chain" id="PRO_5035916998" evidence="1">
    <location>
        <begin position="22"/>
        <end position="859"/>
    </location>
</feature>
<comment type="caution">
    <text evidence="2">The sequence shown here is derived from an EMBL/GenBank/DDBJ whole genome shotgun (WGS) entry which is preliminary data.</text>
</comment>
<feature type="signal peptide" evidence="1">
    <location>
        <begin position="1"/>
        <end position="21"/>
    </location>
</feature>
<gene>
    <name evidence="2" type="ORF">OSTQU699_LOCUS8380</name>
</gene>
<accession>A0A8S1J6Z0</accession>
<dbReference type="InterPro" id="IPR009030">
    <property type="entry name" value="Growth_fac_rcpt_cys_sf"/>
</dbReference>
<dbReference type="EMBL" id="CAJHUC010002036">
    <property type="protein sequence ID" value="CAD7703023.1"/>
    <property type="molecule type" value="Genomic_DNA"/>
</dbReference>
<evidence type="ECO:0000313" key="3">
    <source>
        <dbReference type="Proteomes" id="UP000708148"/>
    </source>
</evidence>